<accession>A0A2T0LEZ1</accession>
<dbReference type="RefSeq" id="WP_106345110.1">
    <property type="nucleotide sequence ID" value="NZ_PVNE01000011.1"/>
</dbReference>
<comment type="caution">
    <text evidence="1">The sequence shown here is derived from an EMBL/GenBank/DDBJ whole genome shotgun (WGS) entry which is preliminary data.</text>
</comment>
<evidence type="ECO:0000313" key="1">
    <source>
        <dbReference type="EMBL" id="PRX40732.1"/>
    </source>
</evidence>
<dbReference type="OrthoDB" id="2988859at2"/>
<proteinExistence type="predicted"/>
<evidence type="ECO:0000313" key="2">
    <source>
        <dbReference type="Proteomes" id="UP000237797"/>
    </source>
</evidence>
<reference evidence="1 2" key="1">
    <citation type="submission" date="2018-03" db="EMBL/GenBank/DDBJ databases">
        <title>Genomic Encyclopedia of Archaeal and Bacterial Type Strains, Phase II (KMG-II): from individual species to whole genera.</title>
        <authorList>
            <person name="Goeker M."/>
        </authorList>
    </citation>
    <scope>NUCLEOTIDE SEQUENCE [LARGE SCALE GENOMIC DNA]</scope>
    <source>
        <strain evidence="1 2">DSM 44946</strain>
    </source>
</reference>
<protein>
    <submittedName>
        <fullName evidence="1">Uncharacterized protein</fullName>
    </submittedName>
</protein>
<dbReference type="EMBL" id="PVNE01000011">
    <property type="protein sequence ID" value="PRX40732.1"/>
    <property type="molecule type" value="Genomic_DNA"/>
</dbReference>
<sequence length="197" mass="21237">MRYLPAIIAFIIAFGLTVSLPMLFADKSGEGDNPFPFSADREEVSALEGLHKQVDLNGMLDRIGQNNQQLGAVNENILGGLSSIDKKSGQTAEVHEKLRMVNEGLKDQSFTLGDLESVTGQQVNLSQNLNDLSSFLNGKMALIASSAKVQVDQANRLRAITLDTKAKLEKALEQNQVLNSKLKSAAAKSQQAANSLP</sequence>
<keyword evidence="2" id="KW-1185">Reference proteome</keyword>
<gene>
    <name evidence="1" type="ORF">CLV97_11181</name>
</gene>
<dbReference type="Proteomes" id="UP000237797">
    <property type="component" value="Unassembled WGS sequence"/>
</dbReference>
<organism evidence="1 2">
    <name type="scientific">Planifilum fimeticola</name>
    <dbReference type="NCBI Taxonomy" id="201975"/>
    <lineage>
        <taxon>Bacteria</taxon>
        <taxon>Bacillati</taxon>
        <taxon>Bacillota</taxon>
        <taxon>Bacilli</taxon>
        <taxon>Bacillales</taxon>
        <taxon>Thermoactinomycetaceae</taxon>
        <taxon>Planifilum</taxon>
    </lineage>
</organism>
<name>A0A2T0LEZ1_9BACL</name>
<dbReference type="AlphaFoldDB" id="A0A2T0LEZ1"/>